<feature type="transmembrane region" description="Helical" evidence="1">
    <location>
        <begin position="78"/>
        <end position="98"/>
    </location>
</feature>
<evidence type="ECO:0000313" key="3">
    <source>
        <dbReference type="Proteomes" id="UP000598174"/>
    </source>
</evidence>
<feature type="transmembrane region" description="Helical" evidence="1">
    <location>
        <begin position="44"/>
        <end position="66"/>
    </location>
</feature>
<dbReference type="AlphaFoldDB" id="A0A919JB12"/>
<keyword evidence="1" id="KW-1133">Transmembrane helix</keyword>
<proteinExistence type="predicted"/>
<dbReference type="EMBL" id="BOMM01000082">
    <property type="protein sequence ID" value="GIE16348.1"/>
    <property type="molecule type" value="Genomic_DNA"/>
</dbReference>
<keyword evidence="3" id="KW-1185">Reference proteome</keyword>
<name>A0A919JB12_9ACTN</name>
<dbReference type="Proteomes" id="UP000598174">
    <property type="component" value="Unassembled WGS sequence"/>
</dbReference>
<accession>A0A919JB12</accession>
<gene>
    <name evidence="2" type="ORF">Afe05nite_81880</name>
</gene>
<sequence>MSGMNSTDDLGGGVAGLAARTGWARHPGVRTGPRLELADRAADALCRVLGSWTWLIAASVTILAAGTMTLRHDHAVGGAARLAVALSVLAVLQVSALLRAIRRADRIAAEVALYHLDQARRAAAVAEDLRDELARLHTDVARIAAHLDIAAQPVRHR</sequence>
<comment type="caution">
    <text evidence="2">The sequence shown here is derived from an EMBL/GenBank/DDBJ whole genome shotgun (WGS) entry which is preliminary data.</text>
</comment>
<evidence type="ECO:0000256" key="1">
    <source>
        <dbReference type="SAM" id="Phobius"/>
    </source>
</evidence>
<organism evidence="2 3">
    <name type="scientific">Paractinoplanes ferrugineus</name>
    <dbReference type="NCBI Taxonomy" id="113564"/>
    <lineage>
        <taxon>Bacteria</taxon>
        <taxon>Bacillati</taxon>
        <taxon>Actinomycetota</taxon>
        <taxon>Actinomycetes</taxon>
        <taxon>Micromonosporales</taxon>
        <taxon>Micromonosporaceae</taxon>
        <taxon>Paractinoplanes</taxon>
    </lineage>
</organism>
<reference evidence="2" key="1">
    <citation type="submission" date="2021-01" db="EMBL/GenBank/DDBJ databases">
        <title>Whole genome shotgun sequence of Actinoplanes ferrugineus NBRC 15555.</title>
        <authorList>
            <person name="Komaki H."/>
            <person name="Tamura T."/>
        </authorList>
    </citation>
    <scope>NUCLEOTIDE SEQUENCE</scope>
    <source>
        <strain evidence="2">NBRC 15555</strain>
    </source>
</reference>
<protein>
    <submittedName>
        <fullName evidence="2">Uncharacterized protein</fullName>
    </submittedName>
</protein>
<keyword evidence="1" id="KW-0472">Membrane</keyword>
<evidence type="ECO:0000313" key="2">
    <source>
        <dbReference type="EMBL" id="GIE16348.1"/>
    </source>
</evidence>
<keyword evidence="1" id="KW-0812">Transmembrane</keyword>